<keyword evidence="7" id="KW-0285">Flavoprotein</keyword>
<evidence type="ECO:0000313" key="20">
    <source>
        <dbReference type="EMBL" id="MER2249739.1"/>
    </source>
</evidence>
<dbReference type="InterPro" id="IPR000014">
    <property type="entry name" value="PAS"/>
</dbReference>
<evidence type="ECO:0000256" key="17">
    <source>
        <dbReference type="SAM" id="MobiDB-lite"/>
    </source>
</evidence>
<evidence type="ECO:0000256" key="3">
    <source>
        <dbReference type="ARBA" id="ARBA00021740"/>
    </source>
</evidence>
<dbReference type="SUPFAM" id="SSF55785">
    <property type="entry name" value="PYP-like sensor domain (PAS domain)"/>
    <property type="match status" value="3"/>
</dbReference>
<dbReference type="InterPro" id="IPR029016">
    <property type="entry name" value="GAF-like_dom_sf"/>
</dbReference>
<dbReference type="Pfam" id="PF00989">
    <property type="entry name" value="PAS"/>
    <property type="match status" value="1"/>
</dbReference>
<feature type="domain" description="PAC" evidence="19">
    <location>
        <begin position="438"/>
        <end position="490"/>
    </location>
</feature>
<evidence type="ECO:0000256" key="9">
    <source>
        <dbReference type="ARBA" id="ARBA00022679"/>
    </source>
</evidence>
<dbReference type="Pfam" id="PF07536">
    <property type="entry name" value="HWE_HK"/>
    <property type="match status" value="1"/>
</dbReference>
<evidence type="ECO:0000313" key="21">
    <source>
        <dbReference type="Proteomes" id="UP001480955"/>
    </source>
</evidence>
<dbReference type="PANTHER" id="PTHR41523">
    <property type="entry name" value="TWO-COMPONENT SYSTEM SENSOR PROTEIN"/>
    <property type="match status" value="1"/>
</dbReference>
<dbReference type="InterPro" id="IPR000700">
    <property type="entry name" value="PAS-assoc_C"/>
</dbReference>
<evidence type="ECO:0000256" key="13">
    <source>
        <dbReference type="ARBA" id="ARBA00022840"/>
    </source>
</evidence>
<dbReference type="EC" id="2.7.13.3" evidence="2"/>
<keyword evidence="13" id="KW-0067">ATP-binding</keyword>
<keyword evidence="4" id="KW-0600">Photoreceptor protein</keyword>
<keyword evidence="16" id="KW-0675">Receptor</keyword>
<comment type="caution">
    <text evidence="20">The sequence shown here is derived from an EMBL/GenBank/DDBJ whole genome shotgun (WGS) entry which is preliminary data.</text>
</comment>
<dbReference type="InterPro" id="IPR013767">
    <property type="entry name" value="PAS_fold"/>
</dbReference>
<keyword evidence="21" id="KW-1185">Reference proteome</keyword>
<dbReference type="SMART" id="SM00911">
    <property type="entry name" value="HWE_HK"/>
    <property type="match status" value="1"/>
</dbReference>
<keyword evidence="9" id="KW-0808">Transferase</keyword>
<dbReference type="CDD" id="cd00130">
    <property type="entry name" value="PAS"/>
    <property type="match status" value="3"/>
</dbReference>
<name>A0ABV1QK16_9HYPH</name>
<keyword evidence="12" id="KW-0418">Kinase</keyword>
<evidence type="ECO:0000256" key="4">
    <source>
        <dbReference type="ARBA" id="ARBA00022543"/>
    </source>
</evidence>
<dbReference type="Pfam" id="PF08447">
    <property type="entry name" value="PAS_3"/>
    <property type="match status" value="1"/>
</dbReference>
<organism evidence="20 21">
    <name type="scientific">Methylorubrum podarium</name>
    <dbReference type="NCBI Taxonomy" id="200476"/>
    <lineage>
        <taxon>Bacteria</taxon>
        <taxon>Pseudomonadati</taxon>
        <taxon>Pseudomonadota</taxon>
        <taxon>Alphaproteobacteria</taxon>
        <taxon>Hyphomicrobiales</taxon>
        <taxon>Methylobacteriaceae</taxon>
        <taxon>Methylorubrum</taxon>
    </lineage>
</organism>
<dbReference type="Gene3D" id="3.30.450.40">
    <property type="match status" value="2"/>
</dbReference>
<evidence type="ECO:0000256" key="1">
    <source>
        <dbReference type="ARBA" id="ARBA00000085"/>
    </source>
</evidence>
<gene>
    <name evidence="20" type="ORF">ABS772_07410</name>
</gene>
<evidence type="ECO:0000256" key="11">
    <source>
        <dbReference type="ARBA" id="ARBA00022741"/>
    </source>
</evidence>
<evidence type="ECO:0000256" key="8">
    <source>
        <dbReference type="ARBA" id="ARBA00022643"/>
    </source>
</evidence>
<evidence type="ECO:0000256" key="12">
    <source>
        <dbReference type="ARBA" id="ARBA00022777"/>
    </source>
</evidence>
<dbReference type="SUPFAM" id="SSF55781">
    <property type="entry name" value="GAF domain-like"/>
    <property type="match status" value="2"/>
</dbReference>
<comment type="catalytic activity">
    <reaction evidence="1">
        <text>ATP + protein L-histidine = ADP + protein N-phospho-L-histidine.</text>
        <dbReference type="EC" id="2.7.13.3"/>
    </reaction>
</comment>
<feature type="domain" description="PAS" evidence="18">
    <location>
        <begin position="363"/>
        <end position="420"/>
    </location>
</feature>
<keyword evidence="15" id="KW-0843">Virulence</keyword>
<dbReference type="InterPro" id="IPR001610">
    <property type="entry name" value="PAC"/>
</dbReference>
<evidence type="ECO:0000256" key="2">
    <source>
        <dbReference type="ARBA" id="ARBA00012438"/>
    </source>
</evidence>
<protein>
    <recommendedName>
        <fullName evidence="3">Blue-light-activated histidine kinase</fullName>
        <ecNumber evidence="2">2.7.13.3</ecNumber>
    </recommendedName>
</protein>
<dbReference type="NCBIfam" id="TIGR00229">
    <property type="entry name" value="sensory_box"/>
    <property type="match status" value="2"/>
</dbReference>
<keyword evidence="11" id="KW-0547">Nucleotide-binding</keyword>
<dbReference type="Pfam" id="PF13185">
    <property type="entry name" value="GAF_2"/>
    <property type="match status" value="1"/>
</dbReference>
<dbReference type="EMBL" id="JBELQE010000048">
    <property type="protein sequence ID" value="MER2249739.1"/>
    <property type="molecule type" value="Genomic_DNA"/>
</dbReference>
<keyword evidence="5" id="KW-0597">Phosphoprotein</keyword>
<dbReference type="InterPro" id="IPR013655">
    <property type="entry name" value="PAS_fold_3"/>
</dbReference>
<evidence type="ECO:0000256" key="16">
    <source>
        <dbReference type="ARBA" id="ARBA00023170"/>
    </source>
</evidence>
<dbReference type="InterPro" id="IPR036890">
    <property type="entry name" value="HATPase_C_sf"/>
</dbReference>
<feature type="domain" description="PAC" evidence="19">
    <location>
        <begin position="691"/>
        <end position="744"/>
    </location>
</feature>
<evidence type="ECO:0000256" key="7">
    <source>
        <dbReference type="ARBA" id="ARBA00022630"/>
    </source>
</evidence>
<accession>A0ABV1QK16</accession>
<dbReference type="Proteomes" id="UP001480955">
    <property type="component" value="Unassembled WGS sequence"/>
</dbReference>
<dbReference type="Gene3D" id="3.30.450.20">
    <property type="entry name" value="PAS domain"/>
    <property type="match status" value="3"/>
</dbReference>
<dbReference type="PROSITE" id="PS50113">
    <property type="entry name" value="PAC"/>
    <property type="match status" value="3"/>
</dbReference>
<keyword evidence="10" id="KW-0677">Repeat</keyword>
<evidence type="ECO:0000259" key="18">
    <source>
        <dbReference type="PROSITE" id="PS50112"/>
    </source>
</evidence>
<evidence type="ECO:0000256" key="5">
    <source>
        <dbReference type="ARBA" id="ARBA00022553"/>
    </source>
</evidence>
<sequence length="940" mass="101273">MPESRPLETSKPPASPSGSDDRVADPARLAALEALALLDTPPEEGFDDIVHLVAQACDAPVALVSLVDRDRQWFKARVGFPDCETDLNRSVCKFALGADDILTVPDLAADPRTCDNPLVTGEPYIRFYAGAPLRTAEGTALGSLCVIDHLPRPDGLTEGQADALRRFARQVMRQVEMRQAVRLRDDLLTERGLLERQRAVLGTTQAGIARAGGRQDAVLEAVLAGAMEAVPAADGAVLGLVDGDALEYHAVRGSLKPHRGLRVPFEGSASGRCYRAASPVLVTDARTDDGVDGGLIEAPDLGSAVHVPVIRGERVLGVLTLQSRRADAFTERDLTLLQLFAGTATAGLTQVSEAAAQAAVRAGEARYQAVFESITDYAIVVMDLDGHVTDWNAGAERILGWTAEEVRGRPADVFFTPEDRVAGIADQEMHGALTEGRGADERWHLRKGGERFFALGEMVVLRDEAGTATGFVKVLRDRTGQRLAEERLRQSDERLQMALTASGDVGLWDWMVDTDLLHGDAHFARLYGLDVERTAAGVTMEQYQAFVVPEDIPPLRAAIRETFERGADFLIDYRLAIPGRPLSWVECKGRLIHDEAGKPVRFSGTAVDVSARKAADAEAKKLAAIVAQSSDFIGIADADWRIEWINEAGLSMVGFPGTSAEGVDRASFYPPETWNYIEQVVVPALQTDGRWRGELRMRRFDTGAEFPVLYDLIAIRDAGGRVIGYATVTRDITEQKRAEEHQELLNHELSHRMKNLLAMVQAIATSTLRGATDVEAAREVLSSRLVALGKAHDVLLGGAVERAPLGAVVRQGVGVQESAGERVVYEGPDVEIGGRAALSLALTLHELTTNAIKYGALSVPEGRVAVTAAVLDAPEGPGLRIAWTERGGPPVRPPMKKGFGSRLIERGLTAQVGGRIALDYPPEGVTCVVEAPLAGFQAVH</sequence>
<dbReference type="Pfam" id="PF01590">
    <property type="entry name" value="GAF"/>
    <property type="match status" value="1"/>
</dbReference>
<proteinExistence type="predicted"/>
<dbReference type="Gene3D" id="3.30.565.10">
    <property type="entry name" value="Histidine kinase-like ATPase, C-terminal domain"/>
    <property type="match status" value="1"/>
</dbReference>
<dbReference type="InterPro" id="IPR035965">
    <property type="entry name" value="PAS-like_dom_sf"/>
</dbReference>
<evidence type="ECO:0000256" key="15">
    <source>
        <dbReference type="ARBA" id="ARBA00023026"/>
    </source>
</evidence>
<feature type="domain" description="PAC" evidence="19">
    <location>
        <begin position="569"/>
        <end position="621"/>
    </location>
</feature>
<dbReference type="SMART" id="SM00091">
    <property type="entry name" value="PAS"/>
    <property type="match status" value="3"/>
</dbReference>
<dbReference type="InterPro" id="IPR003018">
    <property type="entry name" value="GAF"/>
</dbReference>
<dbReference type="RefSeq" id="WP_350393383.1">
    <property type="nucleotide sequence ID" value="NZ_JBELQE010000048.1"/>
</dbReference>
<reference evidence="20 21" key="1">
    <citation type="submission" date="2024-06" db="EMBL/GenBank/DDBJ databases">
        <authorList>
            <person name="Campbell A.G."/>
        </authorList>
    </citation>
    <scope>NUCLEOTIDE SEQUENCE [LARGE SCALE GENOMIC DNA]</scope>
    <source>
        <strain evidence="20 21">EM12</strain>
    </source>
</reference>
<dbReference type="PANTHER" id="PTHR41523:SF7">
    <property type="entry name" value="HISTIDINE KINASE"/>
    <property type="match status" value="1"/>
</dbReference>
<evidence type="ECO:0000256" key="10">
    <source>
        <dbReference type="ARBA" id="ARBA00022737"/>
    </source>
</evidence>
<keyword evidence="6" id="KW-0716">Sensory transduction</keyword>
<dbReference type="Gene3D" id="2.10.70.100">
    <property type="match status" value="1"/>
</dbReference>
<dbReference type="Pfam" id="PF08448">
    <property type="entry name" value="PAS_4"/>
    <property type="match status" value="1"/>
</dbReference>
<evidence type="ECO:0000259" key="19">
    <source>
        <dbReference type="PROSITE" id="PS50113"/>
    </source>
</evidence>
<dbReference type="InterPro" id="IPR013656">
    <property type="entry name" value="PAS_4"/>
</dbReference>
<feature type="region of interest" description="Disordered" evidence="17">
    <location>
        <begin position="1"/>
        <end position="23"/>
    </location>
</feature>
<evidence type="ECO:0000256" key="14">
    <source>
        <dbReference type="ARBA" id="ARBA00022991"/>
    </source>
</evidence>
<evidence type="ECO:0000256" key="6">
    <source>
        <dbReference type="ARBA" id="ARBA00022606"/>
    </source>
</evidence>
<dbReference type="PROSITE" id="PS50112">
    <property type="entry name" value="PAS"/>
    <property type="match status" value="1"/>
</dbReference>
<keyword evidence="8" id="KW-0288">FMN</keyword>
<dbReference type="SMART" id="SM00065">
    <property type="entry name" value="GAF"/>
    <property type="match status" value="2"/>
</dbReference>
<dbReference type="InterPro" id="IPR011102">
    <property type="entry name" value="Sig_transdc_His_kinase_HWE"/>
</dbReference>
<keyword evidence="14" id="KW-0157">Chromophore</keyword>
<dbReference type="SMART" id="SM00086">
    <property type="entry name" value="PAC"/>
    <property type="match status" value="3"/>
</dbReference>